<keyword evidence="2" id="KW-0863">Zinc-finger</keyword>
<accession>F4PCF1</accession>
<dbReference type="EMBL" id="GL882893">
    <property type="protein sequence ID" value="EGF77186.1"/>
    <property type="molecule type" value="Genomic_DNA"/>
</dbReference>
<name>F4PCF1_BATDJ</name>
<evidence type="ECO:0000256" key="3">
    <source>
        <dbReference type="ARBA" id="ARBA00022833"/>
    </source>
</evidence>
<dbReference type="PANTHER" id="PTHR11477:SF0">
    <property type="entry name" value="IP08861P-RELATED"/>
    <property type="match status" value="1"/>
</dbReference>
<feature type="region of interest" description="Disordered" evidence="5">
    <location>
        <begin position="548"/>
        <end position="597"/>
    </location>
</feature>
<dbReference type="OrthoDB" id="436852at2759"/>
<dbReference type="CDD" id="cd21538">
    <property type="entry name" value="SPOC_TFIIS"/>
    <property type="match status" value="1"/>
</dbReference>
<evidence type="ECO:0000256" key="2">
    <source>
        <dbReference type="ARBA" id="ARBA00022771"/>
    </source>
</evidence>
<feature type="compositionally biased region" description="Polar residues" evidence="5">
    <location>
        <begin position="810"/>
        <end position="819"/>
    </location>
</feature>
<feature type="compositionally biased region" description="Basic and acidic residues" evidence="5">
    <location>
        <begin position="1017"/>
        <end position="1026"/>
    </location>
</feature>
<evidence type="ECO:0000313" key="7">
    <source>
        <dbReference type="EMBL" id="EGF77186.1"/>
    </source>
</evidence>
<feature type="region of interest" description="Disordered" evidence="5">
    <location>
        <begin position="191"/>
        <end position="296"/>
    </location>
</feature>
<feature type="compositionally biased region" description="Low complexity" evidence="5">
    <location>
        <begin position="786"/>
        <end position="798"/>
    </location>
</feature>
<evidence type="ECO:0000313" key="8">
    <source>
        <dbReference type="Proteomes" id="UP000007241"/>
    </source>
</evidence>
<dbReference type="RefSeq" id="XP_006682177.1">
    <property type="nucleotide sequence ID" value="XM_006682114.1"/>
</dbReference>
<dbReference type="PROSITE" id="PS51321">
    <property type="entry name" value="TFIIS_CENTRAL"/>
    <property type="match status" value="1"/>
</dbReference>
<dbReference type="GeneID" id="18239441"/>
<protein>
    <recommendedName>
        <fullName evidence="6">TFIIS central domain-containing protein</fullName>
    </recommendedName>
</protein>
<dbReference type="Gene3D" id="1.10.472.30">
    <property type="entry name" value="Transcription elongation factor S-II, central domain"/>
    <property type="match status" value="1"/>
</dbReference>
<dbReference type="PANTHER" id="PTHR11477">
    <property type="entry name" value="TRANSCRIPTION FACTOR S-II ZINC FINGER DOMAIN-CONTAINING PROTEIN"/>
    <property type="match status" value="1"/>
</dbReference>
<feature type="compositionally biased region" description="Polar residues" evidence="5">
    <location>
        <begin position="576"/>
        <end position="588"/>
    </location>
</feature>
<gene>
    <name evidence="7" type="ORF">BATDEDRAFT_27843</name>
</gene>
<dbReference type="InterPro" id="IPR003618">
    <property type="entry name" value="TFIIS_cen_dom"/>
</dbReference>
<dbReference type="Pfam" id="PF07500">
    <property type="entry name" value="TFIIS_M"/>
    <property type="match status" value="1"/>
</dbReference>
<dbReference type="SMART" id="SM00510">
    <property type="entry name" value="TFS2M"/>
    <property type="match status" value="1"/>
</dbReference>
<evidence type="ECO:0000256" key="1">
    <source>
        <dbReference type="ARBA" id="ARBA00022723"/>
    </source>
</evidence>
<feature type="compositionally biased region" description="Basic and acidic residues" evidence="5">
    <location>
        <begin position="278"/>
        <end position="289"/>
    </location>
</feature>
<organism evidence="7 8">
    <name type="scientific">Batrachochytrium dendrobatidis (strain JAM81 / FGSC 10211)</name>
    <name type="common">Frog chytrid fungus</name>
    <dbReference type="NCBI Taxonomy" id="684364"/>
    <lineage>
        <taxon>Eukaryota</taxon>
        <taxon>Fungi</taxon>
        <taxon>Fungi incertae sedis</taxon>
        <taxon>Chytridiomycota</taxon>
        <taxon>Chytridiomycota incertae sedis</taxon>
        <taxon>Chytridiomycetes</taxon>
        <taxon>Rhizophydiales</taxon>
        <taxon>Rhizophydiales incertae sedis</taxon>
        <taxon>Batrachochytrium</taxon>
    </lineage>
</organism>
<dbReference type="GO" id="GO:0006357">
    <property type="term" value="P:regulation of transcription by RNA polymerase II"/>
    <property type="evidence" value="ECO:0000318"/>
    <property type="project" value="GO_Central"/>
</dbReference>
<feature type="compositionally biased region" description="Basic and acidic residues" evidence="5">
    <location>
        <begin position="1038"/>
        <end position="1055"/>
    </location>
</feature>
<keyword evidence="8" id="KW-1185">Reference proteome</keyword>
<keyword evidence="3" id="KW-0862">Zinc</keyword>
<dbReference type="InterPro" id="IPR012921">
    <property type="entry name" value="SPOC_C"/>
</dbReference>
<evidence type="ECO:0000259" key="6">
    <source>
        <dbReference type="PROSITE" id="PS51321"/>
    </source>
</evidence>
<dbReference type="STRING" id="684364.F4PCF1"/>
<feature type="compositionally biased region" description="Basic residues" evidence="5">
    <location>
        <begin position="210"/>
        <end position="219"/>
    </location>
</feature>
<dbReference type="InterPro" id="IPR036575">
    <property type="entry name" value="TFIIS_cen_dom_sf"/>
</dbReference>
<dbReference type="HOGENOM" id="CLU_289012_0_0_1"/>
<dbReference type="GO" id="GO:0008270">
    <property type="term" value="F:zinc ion binding"/>
    <property type="evidence" value="ECO:0007669"/>
    <property type="project" value="UniProtKB-KW"/>
</dbReference>
<feature type="region of interest" description="Disordered" evidence="5">
    <location>
        <begin position="786"/>
        <end position="819"/>
    </location>
</feature>
<keyword evidence="1" id="KW-0479">Metal-binding</keyword>
<keyword evidence="4" id="KW-0539">Nucleus</keyword>
<sequence length="1062" mass="114787">MCPSHWKAILLPLDQKELSVGKSRSNPPFLTLLVNASIVSVRTRTMGRLCYSVTGAKTGKYYSVYETALVFNFSLILVNYRIRFHGVCLGLTDKQVDSLSTYCCADCDGTEWPKYLVDAATSPAGKAARMAAVPADLYFTSPFSYSASSIVDTHANGLSSTIPITAINPSAVMPSNALYSSITNGMQYQNSTTSLLPSSPDVPLSSKPTKLSKKEKKLKSTLQTPSISAKDKLSHNDVKSVMDTSVVSQEQKRKSLSDSRPLAMSASTATPSIKRTKLSVEPKRAKSVDHTASTSSQSSIDPLRAAFLSHFTATFRDIYEWAKTHKEELGEPLHASIQLDDYNGMAKKVEQALFDTTHILKNGVRVVSDQYKAKFRSLRYNLMDVTNTRLRKRILLSGKQYLDADALVRLSPDELGNEEMKETADRVKRQSLKNAFKPRVETPQIVRDFSKGNSQLVENVSEWGKSTDSRDKHGTITPRISNVDRDGQVSMSSGTSTNITLQRKKKTDTLDDLIASMNGSNAIRDTPIISNEEKKLKPRATTNIAVTSGYGSDYEEQPLSPFDSIASSSDDEPSKKSTVSSLAGNRQNQPHKDSSPIVWKGTVHMPQVGKFVGSATQVGGQWVQPAATWMSILETTMDISGRIPIDRVQSYLHGRTSSGNGVLVVVEFKSTSNVDQPTAVDGLQTLVDYFASRDRCAVIGQHLAAVKDMYLVPAKASTPLPSLLTTIPGDVRIDAHSTRDRLFGLLLLARDFVVARNLGGLISTKPTLSVGTTSTTVNGTVGVTTSTTTSTTASTTVANDKDGSLKRRNGQSATELSTQPKISTDIPSVTTAAVMVLPTLASLSTGAMPQVHSSLTGLLTSISKPTTSTLTSNLLPTLSALPSLASSTTSQTQSYPSTSSSIPQQPLARLDISALSTLLPSLAGVGGMNQTYQDVQTLHNLMTQAGLHLPSQNDTTGNGDVSQMLASLVGNHPVSSHSTPSGEYTYLQPQLHGSDRHADVGDAVQGYTSTYHHTGGHRGDRNEYRGRGGRYRYNGGRGRGEHSRGTNSGYHDRYHGNSGYHR</sequence>
<dbReference type="InParanoid" id="F4PCF1"/>
<evidence type="ECO:0000256" key="4">
    <source>
        <dbReference type="ARBA" id="ARBA00023242"/>
    </source>
</evidence>
<dbReference type="SUPFAM" id="SSF46942">
    <property type="entry name" value="Elongation factor TFIIS domain 2"/>
    <property type="match status" value="1"/>
</dbReference>
<dbReference type="GO" id="GO:0005634">
    <property type="term" value="C:nucleus"/>
    <property type="evidence" value="ECO:0000318"/>
    <property type="project" value="GO_Central"/>
</dbReference>
<dbReference type="AlphaFoldDB" id="F4PCF1"/>
<evidence type="ECO:0000256" key="5">
    <source>
        <dbReference type="SAM" id="MobiDB-lite"/>
    </source>
</evidence>
<feature type="domain" description="TFIIS central" evidence="6">
    <location>
        <begin position="295"/>
        <end position="443"/>
    </location>
</feature>
<dbReference type="Proteomes" id="UP000007241">
    <property type="component" value="Unassembled WGS sequence"/>
</dbReference>
<reference evidence="7 8" key="1">
    <citation type="submission" date="2009-12" db="EMBL/GenBank/DDBJ databases">
        <title>The draft genome of Batrachochytrium dendrobatidis.</title>
        <authorList>
            <consortium name="US DOE Joint Genome Institute (JGI-PGF)"/>
            <person name="Kuo A."/>
            <person name="Salamov A."/>
            <person name="Schmutz J."/>
            <person name="Lucas S."/>
            <person name="Pitluck S."/>
            <person name="Rosenblum E."/>
            <person name="Stajich J."/>
            <person name="Eisen M."/>
            <person name="Grigoriev I.V."/>
        </authorList>
    </citation>
    <scope>NUCLEOTIDE SEQUENCE [LARGE SCALE GENOMIC DNA]</scope>
    <source>
        <strain evidence="8">JAM81 / FGSC 10211</strain>
    </source>
</reference>
<feature type="compositionally biased region" description="Low complexity" evidence="5">
    <location>
        <begin position="191"/>
        <end position="209"/>
    </location>
</feature>
<feature type="compositionally biased region" description="Basic and acidic residues" evidence="5">
    <location>
        <begin position="229"/>
        <end position="240"/>
    </location>
</feature>
<dbReference type="OMA" id="AWISCET"/>
<proteinExistence type="predicted"/>
<feature type="region of interest" description="Disordered" evidence="5">
    <location>
        <begin position="1007"/>
        <end position="1062"/>
    </location>
</feature>
<dbReference type="GO" id="GO:0006351">
    <property type="term" value="P:DNA-templated transcription"/>
    <property type="evidence" value="ECO:0007669"/>
    <property type="project" value="InterPro"/>
</dbReference>
<dbReference type="Pfam" id="PF07744">
    <property type="entry name" value="SPOC"/>
    <property type="match status" value="1"/>
</dbReference>